<feature type="domain" description="DUF7910" evidence="7">
    <location>
        <begin position="108"/>
        <end position="179"/>
    </location>
</feature>
<dbReference type="Pfam" id="PF25490">
    <property type="entry name" value="DUF7910"/>
    <property type="match status" value="2"/>
</dbReference>
<dbReference type="GO" id="GO:0000272">
    <property type="term" value="P:polysaccharide catabolic process"/>
    <property type="evidence" value="ECO:0007669"/>
    <property type="project" value="InterPro"/>
</dbReference>
<dbReference type="AlphaFoldDB" id="A0AAV9E5J5"/>
<dbReference type="InterPro" id="IPR008999">
    <property type="entry name" value="Actin-crosslinking"/>
</dbReference>
<dbReference type="EMBL" id="JAUJYO010000009">
    <property type="protein sequence ID" value="KAK1309006.1"/>
    <property type="molecule type" value="Genomic_DNA"/>
</dbReference>
<dbReference type="InterPro" id="IPR010431">
    <property type="entry name" value="Fascin"/>
</dbReference>
<dbReference type="PANTHER" id="PTHR10551:SF14">
    <property type="entry name" value="CELLULASE CONTAINING PROTEIN, EXPRESSED"/>
    <property type="match status" value="1"/>
</dbReference>
<evidence type="ECO:0000256" key="4">
    <source>
        <dbReference type="RuleBase" id="RU361153"/>
    </source>
</evidence>
<dbReference type="CDD" id="cd00257">
    <property type="entry name" value="beta-trefoil_FSCN-like"/>
    <property type="match status" value="1"/>
</dbReference>
<protein>
    <recommendedName>
        <fullName evidence="10">Mannan endo-1,4-beta-mannosidase</fullName>
    </recommendedName>
</protein>
<dbReference type="GO" id="GO:0016477">
    <property type="term" value="P:cell migration"/>
    <property type="evidence" value="ECO:0007669"/>
    <property type="project" value="TreeGrafter"/>
</dbReference>
<evidence type="ECO:0000313" key="9">
    <source>
        <dbReference type="Proteomes" id="UP001180020"/>
    </source>
</evidence>
<dbReference type="GO" id="GO:0015629">
    <property type="term" value="C:actin cytoskeleton"/>
    <property type="evidence" value="ECO:0007669"/>
    <property type="project" value="TreeGrafter"/>
</dbReference>
<organism evidence="8 9">
    <name type="scientific">Acorus calamus</name>
    <name type="common">Sweet flag</name>
    <dbReference type="NCBI Taxonomy" id="4465"/>
    <lineage>
        <taxon>Eukaryota</taxon>
        <taxon>Viridiplantae</taxon>
        <taxon>Streptophyta</taxon>
        <taxon>Embryophyta</taxon>
        <taxon>Tracheophyta</taxon>
        <taxon>Spermatophyta</taxon>
        <taxon>Magnoliopsida</taxon>
        <taxon>Liliopsida</taxon>
        <taxon>Acoraceae</taxon>
        <taxon>Acorus</taxon>
    </lineage>
</organism>
<evidence type="ECO:0000259" key="6">
    <source>
        <dbReference type="Pfam" id="PF00150"/>
    </source>
</evidence>
<dbReference type="GO" id="GO:0051017">
    <property type="term" value="P:actin filament bundle assembly"/>
    <property type="evidence" value="ECO:0007669"/>
    <property type="project" value="TreeGrafter"/>
</dbReference>
<evidence type="ECO:0000256" key="3">
    <source>
        <dbReference type="ARBA" id="ARBA00023295"/>
    </source>
</evidence>
<gene>
    <name evidence="8" type="ORF">QJS10_CPA09g00532</name>
</gene>
<dbReference type="InterPro" id="IPR018087">
    <property type="entry name" value="Glyco_hydro_5_CS"/>
</dbReference>
<dbReference type="InterPro" id="IPR057232">
    <property type="entry name" value="DUF7910"/>
</dbReference>
<feature type="domain" description="DUF7910" evidence="7">
    <location>
        <begin position="60"/>
        <end position="104"/>
    </location>
</feature>
<dbReference type="Proteomes" id="UP001180020">
    <property type="component" value="Unassembled WGS sequence"/>
</dbReference>
<name>A0AAV9E5J5_ACOCL</name>
<reference evidence="8" key="1">
    <citation type="journal article" date="2023" name="Nat. Commun.">
        <title>Diploid and tetraploid genomes of Acorus and the evolution of monocots.</title>
        <authorList>
            <person name="Ma L."/>
            <person name="Liu K.W."/>
            <person name="Li Z."/>
            <person name="Hsiao Y.Y."/>
            <person name="Qi Y."/>
            <person name="Fu T."/>
            <person name="Tang G.D."/>
            <person name="Zhang D."/>
            <person name="Sun W.H."/>
            <person name="Liu D.K."/>
            <person name="Li Y."/>
            <person name="Chen G.Z."/>
            <person name="Liu X.D."/>
            <person name="Liao X.Y."/>
            <person name="Jiang Y.T."/>
            <person name="Yu X."/>
            <person name="Hao Y."/>
            <person name="Huang J."/>
            <person name="Zhao X.W."/>
            <person name="Ke S."/>
            <person name="Chen Y.Y."/>
            <person name="Wu W.L."/>
            <person name="Hsu J.L."/>
            <person name="Lin Y.F."/>
            <person name="Huang M.D."/>
            <person name="Li C.Y."/>
            <person name="Huang L."/>
            <person name="Wang Z.W."/>
            <person name="Zhao X."/>
            <person name="Zhong W.Y."/>
            <person name="Peng D.H."/>
            <person name="Ahmad S."/>
            <person name="Lan S."/>
            <person name="Zhang J.S."/>
            <person name="Tsai W.C."/>
            <person name="Van de Peer Y."/>
            <person name="Liu Z.J."/>
        </authorList>
    </citation>
    <scope>NUCLEOTIDE SEQUENCE</scope>
    <source>
        <strain evidence="8">CP</strain>
    </source>
</reference>
<accession>A0AAV9E5J5</accession>
<evidence type="ECO:0008006" key="10">
    <source>
        <dbReference type="Google" id="ProtNLM"/>
    </source>
</evidence>
<dbReference type="Gene3D" id="2.80.10.50">
    <property type="match status" value="1"/>
</dbReference>
<keyword evidence="2 4" id="KW-0378">Hydrolase</keyword>
<dbReference type="SUPFAM" id="SSF50405">
    <property type="entry name" value="Actin-crosslinking proteins"/>
    <property type="match status" value="1"/>
</dbReference>
<dbReference type="GO" id="GO:0007163">
    <property type="term" value="P:establishment or maintenance of cell polarity"/>
    <property type="evidence" value="ECO:0007669"/>
    <property type="project" value="TreeGrafter"/>
</dbReference>
<evidence type="ECO:0000313" key="8">
    <source>
        <dbReference type="EMBL" id="KAK1309006.1"/>
    </source>
</evidence>
<comment type="caution">
    <text evidence="8">The sequence shown here is derived from an EMBL/GenBank/DDBJ whole genome shotgun (WGS) entry which is preliminary data.</text>
</comment>
<proteinExistence type="inferred from homology"/>
<evidence type="ECO:0000256" key="1">
    <source>
        <dbReference type="ARBA" id="ARBA00005641"/>
    </source>
</evidence>
<dbReference type="GO" id="GO:0005737">
    <property type="term" value="C:cytoplasm"/>
    <property type="evidence" value="ECO:0007669"/>
    <property type="project" value="TreeGrafter"/>
</dbReference>
<sequence>MRNKAFFVRFTLALSIFSCILSLSTAANEPPNPKVKAVNLGGCLVTEGWITPSLFDGIPNKDLLDGTQVQFRSVTQNKYIAAENGGGTTIVANRPNPSGWETFKDSEEPTWNVVAISNSPNDSNTFQIFRKGDDPNRIRIKAPNGSYLQARTEALVTADFQGRTTWGDDDPSVFVMRIVGTMQGEFQVTNGYGLQQAATVMRFISSNGLNAVRIPVGWWIASDPSPPWPYVGGSMAALDIAFTWAEYANRQGLLAVELINEPLAPGIKLDSLIKFYRDGYNAVRRHTQRAYVIMSNRLGPADPKELFPLPSNLRRTVIDVHHYNLYTSEFDNMDAQQNIDYIYNTRAGQLGYITTSVGPLTFVGEWVAEWNVNGVSDDDYRRFANAQLDVYGRASFGWAYWSVKNKNNHHWSMKWMINHGIIKLIRFLANSYICTA</sequence>
<evidence type="ECO:0000256" key="2">
    <source>
        <dbReference type="ARBA" id="ARBA00022801"/>
    </source>
</evidence>
<comment type="similarity">
    <text evidence="1 4">Belongs to the glycosyl hydrolase 5 (cellulase A) family.</text>
</comment>
<dbReference type="Gene3D" id="3.20.20.80">
    <property type="entry name" value="Glycosidases"/>
    <property type="match status" value="3"/>
</dbReference>
<keyword evidence="3 4" id="KW-0326">Glycosidase</keyword>
<dbReference type="PANTHER" id="PTHR10551">
    <property type="entry name" value="FASCIN"/>
    <property type="match status" value="1"/>
</dbReference>
<evidence type="ECO:0000256" key="5">
    <source>
        <dbReference type="SAM" id="SignalP"/>
    </source>
</evidence>
<evidence type="ECO:0000259" key="7">
    <source>
        <dbReference type="Pfam" id="PF25490"/>
    </source>
</evidence>
<feature type="signal peptide" evidence="5">
    <location>
        <begin position="1"/>
        <end position="26"/>
    </location>
</feature>
<feature type="domain" description="Glycoside hydrolase family 5" evidence="6">
    <location>
        <begin position="245"/>
        <end position="407"/>
    </location>
</feature>
<dbReference type="PROSITE" id="PS00659">
    <property type="entry name" value="GLYCOSYL_HYDROL_F5"/>
    <property type="match status" value="1"/>
</dbReference>
<dbReference type="GO" id="GO:0004553">
    <property type="term" value="F:hydrolase activity, hydrolyzing O-glycosyl compounds"/>
    <property type="evidence" value="ECO:0007669"/>
    <property type="project" value="InterPro"/>
</dbReference>
<feature type="chain" id="PRO_5043361885" description="Mannan endo-1,4-beta-mannosidase" evidence="5">
    <location>
        <begin position="27"/>
        <end position="436"/>
    </location>
</feature>
<dbReference type="InterPro" id="IPR017853">
    <property type="entry name" value="GH"/>
</dbReference>
<dbReference type="Pfam" id="PF00150">
    <property type="entry name" value="Cellulase"/>
    <property type="match status" value="1"/>
</dbReference>
<dbReference type="InterPro" id="IPR001547">
    <property type="entry name" value="Glyco_hydro_5"/>
</dbReference>
<dbReference type="GO" id="GO:0051015">
    <property type="term" value="F:actin filament binding"/>
    <property type="evidence" value="ECO:0007669"/>
    <property type="project" value="InterPro"/>
</dbReference>
<reference evidence="8" key="2">
    <citation type="submission" date="2023-06" db="EMBL/GenBank/DDBJ databases">
        <authorList>
            <person name="Ma L."/>
            <person name="Liu K.-W."/>
            <person name="Li Z."/>
            <person name="Hsiao Y.-Y."/>
            <person name="Qi Y."/>
            <person name="Fu T."/>
            <person name="Tang G."/>
            <person name="Zhang D."/>
            <person name="Sun W.-H."/>
            <person name="Liu D.-K."/>
            <person name="Li Y."/>
            <person name="Chen G.-Z."/>
            <person name="Liu X.-D."/>
            <person name="Liao X.-Y."/>
            <person name="Jiang Y.-T."/>
            <person name="Yu X."/>
            <person name="Hao Y."/>
            <person name="Huang J."/>
            <person name="Zhao X.-W."/>
            <person name="Ke S."/>
            <person name="Chen Y.-Y."/>
            <person name="Wu W.-L."/>
            <person name="Hsu J.-L."/>
            <person name="Lin Y.-F."/>
            <person name="Huang M.-D."/>
            <person name="Li C.-Y."/>
            <person name="Huang L."/>
            <person name="Wang Z.-W."/>
            <person name="Zhao X."/>
            <person name="Zhong W.-Y."/>
            <person name="Peng D.-H."/>
            <person name="Ahmad S."/>
            <person name="Lan S."/>
            <person name="Zhang J.-S."/>
            <person name="Tsai W.-C."/>
            <person name="Van De Peer Y."/>
            <person name="Liu Z.-J."/>
        </authorList>
    </citation>
    <scope>NUCLEOTIDE SEQUENCE</scope>
    <source>
        <strain evidence="8">CP</strain>
        <tissue evidence="8">Leaves</tissue>
    </source>
</reference>
<keyword evidence="9" id="KW-1185">Reference proteome</keyword>
<dbReference type="SUPFAM" id="SSF51445">
    <property type="entry name" value="(Trans)glycosidases"/>
    <property type="match status" value="1"/>
</dbReference>
<keyword evidence="5" id="KW-0732">Signal</keyword>